<evidence type="ECO:0000256" key="9">
    <source>
        <dbReference type="ARBA" id="ARBA00022848"/>
    </source>
</evidence>
<name>A0ABM1I080_POLDO</name>
<evidence type="ECO:0000256" key="12">
    <source>
        <dbReference type="ARBA" id="ARBA00023033"/>
    </source>
</evidence>
<evidence type="ECO:0000256" key="4">
    <source>
        <dbReference type="ARBA" id="ARBA00004406"/>
    </source>
</evidence>
<evidence type="ECO:0000256" key="2">
    <source>
        <dbReference type="ARBA" id="ARBA00003690"/>
    </source>
</evidence>
<reference evidence="15" key="1">
    <citation type="submission" date="2025-08" db="UniProtKB">
        <authorList>
            <consortium name="RefSeq"/>
        </authorList>
    </citation>
    <scope>IDENTIFICATION</scope>
    <source>
        <tissue evidence="15">Whole body</tissue>
    </source>
</reference>
<evidence type="ECO:0000256" key="11">
    <source>
        <dbReference type="ARBA" id="ARBA00023004"/>
    </source>
</evidence>
<sequence>MRQMTSRLQVHAKKSMEKFREINMVKNCPGPKAYPIIGNLNMILGDSNDISRKLIESFAKYTSPWRFWIGPQLVLAFDEPKDLKIILNKDSEFEKSQLYDFLKPYIGNGLLTAPVSIWDNHRNIINSTFNHQMFPIYTDVIVKHSIRLNEILETNNGRNIDILHYVHLYALLENDFNLQNNPKNKLQKYITE</sequence>
<evidence type="ECO:0000256" key="10">
    <source>
        <dbReference type="ARBA" id="ARBA00023002"/>
    </source>
</evidence>
<comment type="subcellular location">
    <subcellularLocation>
        <location evidence="4">Endoplasmic reticulum membrane</location>
        <topology evidence="4">Peripheral membrane protein</topology>
    </subcellularLocation>
    <subcellularLocation>
        <location evidence="3">Microsome membrane</location>
        <topology evidence="3">Peripheral membrane protein</topology>
    </subcellularLocation>
</comment>
<evidence type="ECO:0000256" key="8">
    <source>
        <dbReference type="ARBA" id="ARBA00022824"/>
    </source>
</evidence>
<accession>A0ABM1I080</accession>
<proteinExistence type="inferred from homology"/>
<keyword evidence="14" id="KW-1185">Reference proteome</keyword>
<evidence type="ECO:0000256" key="5">
    <source>
        <dbReference type="ARBA" id="ARBA00010617"/>
    </source>
</evidence>
<keyword evidence="7" id="KW-0479">Metal-binding</keyword>
<evidence type="ECO:0000256" key="3">
    <source>
        <dbReference type="ARBA" id="ARBA00004174"/>
    </source>
</evidence>
<dbReference type="PANTHER" id="PTHR24291">
    <property type="entry name" value="CYTOCHROME P450 FAMILY 4"/>
    <property type="match status" value="1"/>
</dbReference>
<dbReference type="InterPro" id="IPR050196">
    <property type="entry name" value="Cytochrome_P450_Monoox"/>
</dbReference>
<keyword evidence="6" id="KW-0349">Heme</keyword>
<dbReference type="Pfam" id="PF00067">
    <property type="entry name" value="p450"/>
    <property type="match status" value="1"/>
</dbReference>
<dbReference type="SUPFAM" id="SSF48264">
    <property type="entry name" value="Cytochrome P450"/>
    <property type="match status" value="1"/>
</dbReference>
<keyword evidence="13" id="KW-0472">Membrane</keyword>
<dbReference type="RefSeq" id="XP_015173617.1">
    <property type="nucleotide sequence ID" value="XM_015318131.1"/>
</dbReference>
<comment type="function">
    <text evidence="2">May be involved in the metabolism of insect hormones and in the breakdown of synthetic insecticides.</text>
</comment>
<dbReference type="GeneID" id="107064932"/>
<keyword evidence="9" id="KW-0492">Microsome</keyword>
<evidence type="ECO:0000313" key="14">
    <source>
        <dbReference type="Proteomes" id="UP000694924"/>
    </source>
</evidence>
<dbReference type="Gene3D" id="1.10.630.10">
    <property type="entry name" value="Cytochrome P450"/>
    <property type="match status" value="1"/>
</dbReference>
<dbReference type="PANTHER" id="PTHR24291:SF189">
    <property type="entry name" value="CYTOCHROME P450 4C3-RELATED"/>
    <property type="match status" value="1"/>
</dbReference>
<keyword evidence="10" id="KW-0560">Oxidoreductase</keyword>
<evidence type="ECO:0000256" key="13">
    <source>
        <dbReference type="ARBA" id="ARBA00023136"/>
    </source>
</evidence>
<comment type="cofactor">
    <cofactor evidence="1">
        <name>heme</name>
        <dbReference type="ChEBI" id="CHEBI:30413"/>
    </cofactor>
</comment>
<organism evidence="14 15">
    <name type="scientific">Polistes dominula</name>
    <name type="common">European paper wasp</name>
    <name type="synonym">Vespa dominula</name>
    <dbReference type="NCBI Taxonomy" id="743375"/>
    <lineage>
        <taxon>Eukaryota</taxon>
        <taxon>Metazoa</taxon>
        <taxon>Ecdysozoa</taxon>
        <taxon>Arthropoda</taxon>
        <taxon>Hexapoda</taxon>
        <taxon>Insecta</taxon>
        <taxon>Pterygota</taxon>
        <taxon>Neoptera</taxon>
        <taxon>Endopterygota</taxon>
        <taxon>Hymenoptera</taxon>
        <taxon>Apocrita</taxon>
        <taxon>Aculeata</taxon>
        <taxon>Vespoidea</taxon>
        <taxon>Vespidae</taxon>
        <taxon>Polistinae</taxon>
        <taxon>Polistini</taxon>
        <taxon>Polistes</taxon>
    </lineage>
</organism>
<evidence type="ECO:0000256" key="6">
    <source>
        <dbReference type="ARBA" id="ARBA00022617"/>
    </source>
</evidence>
<evidence type="ECO:0000313" key="15">
    <source>
        <dbReference type="RefSeq" id="XP_015173617.1"/>
    </source>
</evidence>
<dbReference type="InterPro" id="IPR001128">
    <property type="entry name" value="Cyt_P450"/>
</dbReference>
<protein>
    <submittedName>
        <fullName evidence="15">Cytochrome P450 4C1-like</fullName>
    </submittedName>
</protein>
<dbReference type="Proteomes" id="UP000694924">
    <property type="component" value="Unplaced"/>
</dbReference>
<keyword evidence="11" id="KW-0408">Iron</keyword>
<comment type="similarity">
    <text evidence="5">Belongs to the cytochrome P450 family.</text>
</comment>
<evidence type="ECO:0000256" key="7">
    <source>
        <dbReference type="ARBA" id="ARBA00022723"/>
    </source>
</evidence>
<keyword evidence="8" id="KW-0256">Endoplasmic reticulum</keyword>
<dbReference type="InterPro" id="IPR036396">
    <property type="entry name" value="Cyt_P450_sf"/>
</dbReference>
<gene>
    <name evidence="15" type="primary">LOC107064932</name>
</gene>
<evidence type="ECO:0000256" key="1">
    <source>
        <dbReference type="ARBA" id="ARBA00001971"/>
    </source>
</evidence>
<keyword evidence="12" id="KW-0503">Monooxygenase</keyword>